<keyword evidence="1" id="KW-0597">Phosphoprotein</keyword>
<accession>E3JDK4</accession>
<dbReference type="PROSITE" id="PS50110">
    <property type="entry name" value="RESPONSE_REGULATORY"/>
    <property type="match status" value="1"/>
</dbReference>
<evidence type="ECO:0000313" key="3">
    <source>
        <dbReference type="EMBL" id="ADP84770.1"/>
    </source>
</evidence>
<evidence type="ECO:0000313" key="4">
    <source>
        <dbReference type="Proteomes" id="UP000002484"/>
    </source>
</evidence>
<dbReference type="EMBL" id="CP002299">
    <property type="protein sequence ID" value="ADP84770.1"/>
    <property type="molecule type" value="Genomic_DNA"/>
</dbReference>
<keyword evidence="4" id="KW-1185">Reference proteome</keyword>
<dbReference type="SMART" id="SM00448">
    <property type="entry name" value="REC"/>
    <property type="match status" value="1"/>
</dbReference>
<feature type="modified residue" description="4-aspartylphosphate" evidence="1">
    <location>
        <position position="75"/>
    </location>
</feature>
<proteinExistence type="predicted"/>
<dbReference type="Gene3D" id="3.40.50.2300">
    <property type="match status" value="1"/>
</dbReference>
<reference evidence="3 4" key="1">
    <citation type="submission" date="2010-10" db="EMBL/GenBank/DDBJ databases">
        <title>Complete sequence of Frankia sp. EuI1c.</title>
        <authorList>
            <consortium name="US DOE Joint Genome Institute"/>
            <person name="Lucas S."/>
            <person name="Copeland A."/>
            <person name="Lapidus A."/>
            <person name="Cheng J.-F."/>
            <person name="Bruce D."/>
            <person name="Goodwin L."/>
            <person name="Pitluck S."/>
            <person name="Chertkov O."/>
            <person name="Detter J.C."/>
            <person name="Han C."/>
            <person name="Tapia R."/>
            <person name="Land M."/>
            <person name="Hauser L."/>
            <person name="Jeffries C."/>
            <person name="Kyrpides N."/>
            <person name="Ivanova N."/>
            <person name="Mikhailova N."/>
            <person name="Beauchemin N."/>
            <person name="Sen A."/>
            <person name="Sur S.A."/>
            <person name="Gtari M."/>
            <person name="Wall L."/>
            <person name="Tisa L."/>
            <person name="Woyke T."/>
        </authorList>
    </citation>
    <scope>NUCLEOTIDE SEQUENCE [LARGE SCALE GENOMIC DNA]</scope>
    <source>
        <strain evidence="4">DSM 45817 / CECT 9037 / EuI1c</strain>
    </source>
</reference>
<sequence length="145" mass="15243">MVASWVLAPLAARLDRMTSSASVSVLVVDDQRPFRAAVRAVVRRAPGFVLAGEAESGEAGVEAAETLRPDLVLMDINLPGIDGVAAGSQIRAAAPSTVVVLCSTYGQTDLPATVAESGMDYLHKADLAPDVLRELWHRRGPEAPV</sequence>
<gene>
    <name evidence="3" type="ordered locus">FraEuI1c_6801</name>
</gene>
<dbReference type="InParanoid" id="E3JDK4"/>
<dbReference type="InterPro" id="IPR001789">
    <property type="entry name" value="Sig_transdc_resp-reg_receiver"/>
</dbReference>
<protein>
    <submittedName>
        <fullName evidence="3">Response regulator receiver protein</fullName>
    </submittedName>
</protein>
<dbReference type="eggNOG" id="COG2197">
    <property type="taxonomic scope" value="Bacteria"/>
</dbReference>
<dbReference type="SUPFAM" id="SSF52172">
    <property type="entry name" value="CheY-like"/>
    <property type="match status" value="1"/>
</dbReference>
<dbReference type="PANTHER" id="PTHR43228:SF1">
    <property type="entry name" value="TWO-COMPONENT RESPONSE REGULATOR ARR22"/>
    <property type="match status" value="1"/>
</dbReference>
<dbReference type="KEGG" id="fri:FraEuI1c_6801"/>
<dbReference type="HOGENOM" id="CLU_000445_69_15_11"/>
<dbReference type="InterPro" id="IPR052048">
    <property type="entry name" value="ST_Response_Regulator"/>
</dbReference>
<evidence type="ECO:0000256" key="1">
    <source>
        <dbReference type="PROSITE-ProRule" id="PRU00169"/>
    </source>
</evidence>
<dbReference type="GO" id="GO:0000160">
    <property type="term" value="P:phosphorelay signal transduction system"/>
    <property type="evidence" value="ECO:0007669"/>
    <property type="project" value="InterPro"/>
</dbReference>
<name>E3JDK4_PSEI1</name>
<dbReference type="InterPro" id="IPR011006">
    <property type="entry name" value="CheY-like_superfamily"/>
</dbReference>
<dbReference type="STRING" id="298654.FraEuI1c_6801"/>
<feature type="domain" description="Response regulatory" evidence="2">
    <location>
        <begin position="24"/>
        <end position="140"/>
    </location>
</feature>
<dbReference type="AlphaFoldDB" id="E3JDK4"/>
<dbReference type="Proteomes" id="UP000002484">
    <property type="component" value="Chromosome"/>
</dbReference>
<evidence type="ECO:0000259" key="2">
    <source>
        <dbReference type="PROSITE" id="PS50110"/>
    </source>
</evidence>
<dbReference type="InterPro" id="IPR058245">
    <property type="entry name" value="NreC/VraR/RcsB-like_REC"/>
</dbReference>
<dbReference type="CDD" id="cd17535">
    <property type="entry name" value="REC_NarL-like"/>
    <property type="match status" value="1"/>
</dbReference>
<dbReference type="PANTHER" id="PTHR43228">
    <property type="entry name" value="TWO-COMPONENT RESPONSE REGULATOR"/>
    <property type="match status" value="1"/>
</dbReference>
<organism evidence="3 4">
    <name type="scientific">Pseudofrankia inefficax (strain DSM 45817 / CECT 9037 / DDB 130130 / EuI1c)</name>
    <name type="common">Frankia inefficax</name>
    <dbReference type="NCBI Taxonomy" id="298654"/>
    <lineage>
        <taxon>Bacteria</taxon>
        <taxon>Bacillati</taxon>
        <taxon>Actinomycetota</taxon>
        <taxon>Actinomycetes</taxon>
        <taxon>Frankiales</taxon>
        <taxon>Frankiaceae</taxon>
        <taxon>Pseudofrankia</taxon>
    </lineage>
</organism>
<dbReference type="Pfam" id="PF00072">
    <property type="entry name" value="Response_reg"/>
    <property type="match status" value="1"/>
</dbReference>